<comment type="caution">
    <text evidence="1">The sequence shown here is derived from an EMBL/GenBank/DDBJ whole genome shotgun (WGS) entry which is preliminary data.</text>
</comment>
<organism evidence="1 2">
    <name type="scientific">Pleurodeles waltl</name>
    <name type="common">Iberian ribbed newt</name>
    <dbReference type="NCBI Taxonomy" id="8319"/>
    <lineage>
        <taxon>Eukaryota</taxon>
        <taxon>Metazoa</taxon>
        <taxon>Chordata</taxon>
        <taxon>Craniata</taxon>
        <taxon>Vertebrata</taxon>
        <taxon>Euteleostomi</taxon>
        <taxon>Amphibia</taxon>
        <taxon>Batrachia</taxon>
        <taxon>Caudata</taxon>
        <taxon>Salamandroidea</taxon>
        <taxon>Salamandridae</taxon>
        <taxon>Pleurodelinae</taxon>
        <taxon>Pleurodeles</taxon>
    </lineage>
</organism>
<dbReference type="AlphaFoldDB" id="A0AAV7T585"/>
<feature type="non-terminal residue" evidence="1">
    <location>
        <position position="1"/>
    </location>
</feature>
<reference evidence="1" key="1">
    <citation type="journal article" date="2022" name="bioRxiv">
        <title>Sequencing and chromosome-scale assembly of the giantPleurodeles waltlgenome.</title>
        <authorList>
            <person name="Brown T."/>
            <person name="Elewa A."/>
            <person name="Iarovenko S."/>
            <person name="Subramanian E."/>
            <person name="Araus A.J."/>
            <person name="Petzold A."/>
            <person name="Susuki M."/>
            <person name="Suzuki K.-i.T."/>
            <person name="Hayashi T."/>
            <person name="Toyoda A."/>
            <person name="Oliveira C."/>
            <person name="Osipova E."/>
            <person name="Leigh N.D."/>
            <person name="Simon A."/>
            <person name="Yun M.H."/>
        </authorList>
    </citation>
    <scope>NUCLEOTIDE SEQUENCE</scope>
    <source>
        <strain evidence="1">20211129_DDA</strain>
        <tissue evidence="1">Liver</tissue>
    </source>
</reference>
<evidence type="ECO:0000313" key="2">
    <source>
        <dbReference type="Proteomes" id="UP001066276"/>
    </source>
</evidence>
<gene>
    <name evidence="1" type="ORF">NDU88_003493</name>
</gene>
<dbReference type="Proteomes" id="UP001066276">
    <property type="component" value="Chromosome 4_1"/>
</dbReference>
<accession>A0AAV7T585</accession>
<keyword evidence="2" id="KW-1185">Reference proteome</keyword>
<proteinExistence type="predicted"/>
<evidence type="ECO:0000313" key="1">
    <source>
        <dbReference type="EMBL" id="KAJ1171633.1"/>
    </source>
</evidence>
<dbReference type="EMBL" id="JANPWB010000007">
    <property type="protein sequence ID" value="KAJ1171633.1"/>
    <property type="molecule type" value="Genomic_DNA"/>
</dbReference>
<sequence length="107" mass="11629">VEITATLRGHAAVTPRVAQFPSQPCLSCDIRLVPLYNLHISEPLHASRKRTAEMCNYSGVAPRRVLRPIYRVDLSVGAYCTRPPMSVSSMGFSAFSGRGSISPPSVL</sequence>
<protein>
    <submittedName>
        <fullName evidence="1">Uncharacterized protein</fullName>
    </submittedName>
</protein>
<name>A0AAV7T585_PLEWA</name>